<reference evidence="2 3" key="1">
    <citation type="journal article" date="2015" name="Genome Announc.">
        <title>Complete Genome Sequence of Microcystis aeruginosa NIES-2549, a Bloom-Forming Cyanobacterium from Lake Kasumigaura, Japan.</title>
        <authorList>
            <person name="Yamaguchi H."/>
            <person name="Suzuki S."/>
            <person name="Tanabe Y."/>
            <person name="Osana Y."/>
            <person name="Shimura Y."/>
            <person name="Ishida K."/>
            <person name="Kawachi M."/>
        </authorList>
    </citation>
    <scope>NUCLEOTIDE SEQUENCE [LARGE SCALE GENOMIC DNA]</scope>
    <source>
        <strain evidence="2 3">NIES-2549</strain>
    </source>
</reference>
<feature type="domain" description="PatA-like N-terminal" evidence="1">
    <location>
        <begin position="2"/>
        <end position="29"/>
    </location>
</feature>
<sequence>MQGSFNEIDIPSILQLIELGQRTGELLMTLSVLVKKSGVF</sequence>
<dbReference type="Pfam" id="PF14332">
    <property type="entry name" value="DUF4388"/>
    <property type="match status" value="1"/>
</dbReference>
<dbReference type="PATRIC" id="fig|1641812.3.peg.3480"/>
<proteinExistence type="predicted"/>
<evidence type="ECO:0000313" key="3">
    <source>
        <dbReference type="Proteomes" id="UP000034103"/>
    </source>
</evidence>
<dbReference type="InterPro" id="IPR025497">
    <property type="entry name" value="PatA-like_N"/>
</dbReference>
<evidence type="ECO:0000313" key="2">
    <source>
        <dbReference type="EMBL" id="AKE65711.1"/>
    </source>
</evidence>
<organism evidence="2 3">
    <name type="scientific">Microcystis aeruginosa NIES-2549</name>
    <dbReference type="NCBI Taxonomy" id="1641812"/>
    <lineage>
        <taxon>Bacteria</taxon>
        <taxon>Bacillati</taxon>
        <taxon>Cyanobacteriota</taxon>
        <taxon>Cyanophyceae</taxon>
        <taxon>Oscillatoriophycideae</taxon>
        <taxon>Chroococcales</taxon>
        <taxon>Microcystaceae</taxon>
        <taxon>Microcystis</taxon>
    </lineage>
</organism>
<dbReference type="Proteomes" id="UP000034103">
    <property type="component" value="Chromosome"/>
</dbReference>
<protein>
    <recommendedName>
        <fullName evidence="1">PatA-like N-terminal domain-containing protein</fullName>
    </recommendedName>
</protein>
<gene>
    <name evidence="2" type="ORF">MYAER_3373</name>
</gene>
<dbReference type="AlphaFoldDB" id="A0A0F6U709"/>
<evidence type="ECO:0000259" key="1">
    <source>
        <dbReference type="Pfam" id="PF14332"/>
    </source>
</evidence>
<name>A0A0F6U709_MICAE</name>
<dbReference type="EMBL" id="CP011304">
    <property type="protein sequence ID" value="AKE65711.1"/>
    <property type="molecule type" value="Genomic_DNA"/>
</dbReference>
<accession>A0A0F6U709</accession>
<dbReference type="HOGENOM" id="CLU_3292473_0_0_3"/>